<feature type="compositionally biased region" description="Polar residues" evidence="2">
    <location>
        <begin position="41"/>
        <end position="50"/>
    </location>
</feature>
<dbReference type="Proteomes" id="UP000019132">
    <property type="component" value="Unassembled WGS sequence"/>
</dbReference>
<reference evidence="4" key="1">
    <citation type="journal article" date="2010" name="Genome Biol.">
        <title>Genome sequence of the necrotrophic plant pathogen Pythium ultimum reveals original pathogenicity mechanisms and effector repertoire.</title>
        <authorList>
            <person name="Levesque C.A."/>
            <person name="Brouwer H."/>
            <person name="Cano L."/>
            <person name="Hamilton J.P."/>
            <person name="Holt C."/>
            <person name="Huitema E."/>
            <person name="Raffaele S."/>
            <person name="Robideau G.P."/>
            <person name="Thines M."/>
            <person name="Win J."/>
            <person name="Zerillo M.M."/>
            <person name="Beakes G.W."/>
            <person name="Boore J.L."/>
            <person name="Busam D."/>
            <person name="Dumas B."/>
            <person name="Ferriera S."/>
            <person name="Fuerstenberg S.I."/>
            <person name="Gachon C.M."/>
            <person name="Gaulin E."/>
            <person name="Govers F."/>
            <person name="Grenville-Briggs L."/>
            <person name="Horner N."/>
            <person name="Hostetler J."/>
            <person name="Jiang R.H."/>
            <person name="Johnson J."/>
            <person name="Krajaejun T."/>
            <person name="Lin H."/>
            <person name="Meijer H.J."/>
            <person name="Moore B."/>
            <person name="Morris P."/>
            <person name="Phuntmart V."/>
            <person name="Puiu D."/>
            <person name="Shetty J."/>
            <person name="Stajich J.E."/>
            <person name="Tripathy S."/>
            <person name="Wawra S."/>
            <person name="van West P."/>
            <person name="Whitty B.R."/>
            <person name="Coutinho P.M."/>
            <person name="Henrissat B."/>
            <person name="Martin F."/>
            <person name="Thomas P.D."/>
            <person name="Tyler B.M."/>
            <person name="De Vries R.P."/>
            <person name="Kamoun S."/>
            <person name="Yandell M."/>
            <person name="Tisserat N."/>
            <person name="Buell C.R."/>
        </authorList>
    </citation>
    <scope>NUCLEOTIDE SEQUENCE</scope>
    <source>
        <strain evidence="4">DAOM:BR144</strain>
    </source>
</reference>
<feature type="coiled-coil region" evidence="1">
    <location>
        <begin position="88"/>
        <end position="115"/>
    </location>
</feature>
<feature type="compositionally biased region" description="Polar residues" evidence="2">
    <location>
        <begin position="1"/>
        <end position="15"/>
    </location>
</feature>
<sequence>MATQQEQQINDSSPSGIEDTKFIVADPTEAGSPHDRKQQQKNETTQQPSRWLQWESSNELFLDCADLPNASALEIRRRKNRDSMRRSRQRQRDELDQMKGMVAQLEQQYETLCMRTGASGDDATTTSANSAREAAYLDAIDLVKRLGAENLYLKASIQEQASWKLQLHRVLESNGVGLGNSCSSSSNSAEIDVFMHEHKDNNNANALTQEEMKAIFGFMALCDHDVKDVILDSTKQVQGVQNRLLDDLVNQQYVSSPRDRLSVLGWDVRRRMDGHEMEFAFVKRFPNVSAYSVMKKTWDADLKLDRFKKIKSETRRLDILQQVSANTYVLGRDVCFPDDNLVFRTVYLRFRMETSSELPPYTAVQSGSQPLCKNGYVIGTQSINPGAGEDGDKEFQPSLPCIEDHEKLVWADMTLWMEFFDVCDPGSGHNVCEVRWTGKTNYKSERHAYRSAADTLMGLLRWEALAIKPVVSIR</sequence>
<dbReference type="AlphaFoldDB" id="K3WXD7"/>
<reference evidence="4" key="2">
    <citation type="submission" date="2010-04" db="EMBL/GenBank/DDBJ databases">
        <authorList>
            <person name="Buell R."/>
            <person name="Hamilton J."/>
            <person name="Hostetler J."/>
        </authorList>
    </citation>
    <scope>NUCLEOTIDE SEQUENCE [LARGE SCALE GENOMIC DNA]</scope>
    <source>
        <strain evidence="4">DAOM:BR144</strain>
    </source>
</reference>
<name>K3WXD7_GLOUD</name>
<evidence type="ECO:0008006" key="5">
    <source>
        <dbReference type="Google" id="ProtNLM"/>
    </source>
</evidence>
<dbReference type="SUPFAM" id="SSF57959">
    <property type="entry name" value="Leucine zipper domain"/>
    <property type="match status" value="1"/>
</dbReference>
<dbReference type="EnsemblProtists" id="PYU1_T009635">
    <property type="protein sequence ID" value="PYU1_T009635"/>
    <property type="gene ID" value="PYU1_G009617"/>
</dbReference>
<dbReference type="InParanoid" id="K3WXD7"/>
<dbReference type="EMBL" id="GL376615">
    <property type="status" value="NOT_ANNOTATED_CDS"/>
    <property type="molecule type" value="Genomic_DNA"/>
</dbReference>
<keyword evidence="1" id="KW-0175">Coiled coil</keyword>
<accession>K3WXD7</accession>
<dbReference type="OMA" id="IMECVFT"/>
<dbReference type="InterPro" id="IPR046347">
    <property type="entry name" value="bZIP_sf"/>
</dbReference>
<dbReference type="HOGENOM" id="CLU_033770_0_0_1"/>
<proteinExistence type="predicted"/>
<feature type="region of interest" description="Disordered" evidence="2">
    <location>
        <begin position="1"/>
        <end position="50"/>
    </location>
</feature>
<dbReference type="Gene3D" id="1.20.5.170">
    <property type="match status" value="1"/>
</dbReference>
<evidence type="ECO:0000256" key="2">
    <source>
        <dbReference type="SAM" id="MobiDB-lite"/>
    </source>
</evidence>
<reference evidence="3" key="3">
    <citation type="submission" date="2015-02" db="UniProtKB">
        <authorList>
            <consortium name="EnsemblProtists"/>
        </authorList>
    </citation>
    <scope>IDENTIFICATION</scope>
    <source>
        <strain evidence="3">DAOM BR144</strain>
    </source>
</reference>
<organism evidence="3 4">
    <name type="scientific">Globisporangium ultimum (strain ATCC 200006 / CBS 805.95 / DAOM BR144)</name>
    <name type="common">Pythium ultimum</name>
    <dbReference type="NCBI Taxonomy" id="431595"/>
    <lineage>
        <taxon>Eukaryota</taxon>
        <taxon>Sar</taxon>
        <taxon>Stramenopiles</taxon>
        <taxon>Oomycota</taxon>
        <taxon>Peronosporomycetes</taxon>
        <taxon>Pythiales</taxon>
        <taxon>Pythiaceae</taxon>
        <taxon>Globisporangium</taxon>
    </lineage>
</organism>
<protein>
    <recommendedName>
        <fullName evidence="5">BZIP domain-containing protein</fullName>
    </recommendedName>
</protein>
<evidence type="ECO:0000313" key="3">
    <source>
        <dbReference type="EnsemblProtists" id="PYU1_T009635"/>
    </source>
</evidence>
<dbReference type="GO" id="GO:0003700">
    <property type="term" value="F:DNA-binding transcription factor activity"/>
    <property type="evidence" value="ECO:0007669"/>
    <property type="project" value="InterPro"/>
</dbReference>
<keyword evidence="4" id="KW-1185">Reference proteome</keyword>
<evidence type="ECO:0000313" key="4">
    <source>
        <dbReference type="Proteomes" id="UP000019132"/>
    </source>
</evidence>
<dbReference type="eggNOG" id="ENOG502SJ1D">
    <property type="taxonomic scope" value="Eukaryota"/>
</dbReference>
<evidence type="ECO:0000256" key="1">
    <source>
        <dbReference type="SAM" id="Coils"/>
    </source>
</evidence>
<dbReference type="VEuPathDB" id="FungiDB:PYU1_G009617"/>